<dbReference type="PRINTS" id="PR00032">
    <property type="entry name" value="HTHARAC"/>
</dbReference>
<sequence>MSPEPGLFCVSAWFKVVSKLSYTFDTDKPCMWLFSVSKGRITISGQGRSDRELKPMNQVVASPGTPITIHYSDEELICFDAMIVFEEYIHGRLLAGGGPETAFKPGEARLWTEPQINTPDVLLAMDELKWSIRKAVTPLPYYYFKCGEILMLIKRNQEQPELIDKRRADHVTWDNKQRIFKVKDAIDRNMLEPPNLSRLAALAAMSESKLRRSFKLVYGVTIAAYVREGKMQQAMRMLAKDEMSIRDIARACGYECAGRFSAVFRKIHHITPSQYRKSFDL</sequence>
<dbReference type="PANTHER" id="PTHR47893:SF1">
    <property type="entry name" value="REGULATORY PROTEIN PCHR"/>
    <property type="match status" value="1"/>
</dbReference>
<evidence type="ECO:0000313" key="6">
    <source>
        <dbReference type="Proteomes" id="UP000245202"/>
    </source>
</evidence>
<dbReference type="InterPro" id="IPR009057">
    <property type="entry name" value="Homeodomain-like_sf"/>
</dbReference>
<proteinExistence type="predicted"/>
<evidence type="ECO:0000313" key="5">
    <source>
        <dbReference type="EMBL" id="GBG11078.1"/>
    </source>
</evidence>
<dbReference type="PROSITE" id="PS01124">
    <property type="entry name" value="HTH_ARAC_FAMILY_2"/>
    <property type="match status" value="1"/>
</dbReference>
<dbReference type="InterPro" id="IPR018060">
    <property type="entry name" value="HTH_AraC"/>
</dbReference>
<dbReference type="SMART" id="SM00342">
    <property type="entry name" value="HTH_ARAC"/>
    <property type="match status" value="1"/>
</dbReference>
<dbReference type="Gene3D" id="1.10.10.60">
    <property type="entry name" value="Homeodomain-like"/>
    <property type="match status" value="2"/>
</dbReference>
<keyword evidence="2" id="KW-0238">DNA-binding</keyword>
<gene>
    <name evidence="5" type="ORF">PAT3040_05861</name>
</gene>
<dbReference type="InterPro" id="IPR053142">
    <property type="entry name" value="PchR_regulatory_protein"/>
</dbReference>
<evidence type="ECO:0000256" key="1">
    <source>
        <dbReference type="ARBA" id="ARBA00023015"/>
    </source>
</evidence>
<dbReference type="GO" id="GO:0003700">
    <property type="term" value="F:DNA-binding transcription factor activity"/>
    <property type="evidence" value="ECO:0007669"/>
    <property type="project" value="InterPro"/>
</dbReference>
<dbReference type="PANTHER" id="PTHR47893">
    <property type="entry name" value="REGULATORY PROTEIN PCHR"/>
    <property type="match status" value="1"/>
</dbReference>
<comment type="caution">
    <text evidence="5">The sequence shown here is derived from an EMBL/GenBank/DDBJ whole genome shotgun (WGS) entry which is preliminary data.</text>
</comment>
<feature type="domain" description="HTH araC/xylS-type" evidence="4">
    <location>
        <begin position="180"/>
        <end position="278"/>
    </location>
</feature>
<dbReference type="InterPro" id="IPR020449">
    <property type="entry name" value="Tscrpt_reg_AraC-type_HTH"/>
</dbReference>
<dbReference type="Pfam" id="PF12833">
    <property type="entry name" value="HTH_18"/>
    <property type="match status" value="1"/>
</dbReference>
<keyword evidence="1" id="KW-0805">Transcription regulation</keyword>
<dbReference type="GO" id="GO:0043565">
    <property type="term" value="F:sequence-specific DNA binding"/>
    <property type="evidence" value="ECO:0007669"/>
    <property type="project" value="InterPro"/>
</dbReference>
<name>A0A2R5F0Z7_9BACL</name>
<evidence type="ECO:0000259" key="4">
    <source>
        <dbReference type="PROSITE" id="PS01124"/>
    </source>
</evidence>
<accession>A0A2R5F0Z7</accession>
<reference evidence="5 6" key="1">
    <citation type="submission" date="2017-08" db="EMBL/GenBank/DDBJ databases">
        <title>Substantial Increase in Enzyme Production by Combined Drug-Resistance Mutations in Paenibacillus agaridevorans.</title>
        <authorList>
            <person name="Tanaka Y."/>
            <person name="Funane K."/>
            <person name="Hosaka T."/>
            <person name="Shiwa Y."/>
            <person name="Fujita N."/>
            <person name="Miyazaki T."/>
            <person name="Yoshikawa H."/>
            <person name="Murakami K."/>
            <person name="Kasahara K."/>
            <person name="Inaoka T."/>
            <person name="Hiraga Y."/>
            <person name="Ochi K."/>
        </authorList>
    </citation>
    <scope>NUCLEOTIDE SEQUENCE [LARGE SCALE GENOMIC DNA]</scope>
    <source>
        <strain evidence="5 6">T-3040</strain>
    </source>
</reference>
<dbReference type="SUPFAM" id="SSF46689">
    <property type="entry name" value="Homeodomain-like"/>
    <property type="match status" value="2"/>
</dbReference>
<dbReference type="Proteomes" id="UP000245202">
    <property type="component" value="Unassembled WGS sequence"/>
</dbReference>
<keyword evidence="3" id="KW-0804">Transcription</keyword>
<evidence type="ECO:0000256" key="2">
    <source>
        <dbReference type="ARBA" id="ARBA00023125"/>
    </source>
</evidence>
<organism evidence="5 6">
    <name type="scientific">Paenibacillus agaridevorans</name>
    <dbReference type="NCBI Taxonomy" id="171404"/>
    <lineage>
        <taxon>Bacteria</taxon>
        <taxon>Bacillati</taxon>
        <taxon>Bacillota</taxon>
        <taxon>Bacilli</taxon>
        <taxon>Bacillales</taxon>
        <taxon>Paenibacillaceae</taxon>
        <taxon>Paenibacillus</taxon>
    </lineage>
</organism>
<keyword evidence="6" id="KW-1185">Reference proteome</keyword>
<protein>
    <submittedName>
        <fullName evidence="5">AraC family transcriptional regulator</fullName>
    </submittedName>
</protein>
<evidence type="ECO:0000256" key="3">
    <source>
        <dbReference type="ARBA" id="ARBA00023163"/>
    </source>
</evidence>
<dbReference type="AlphaFoldDB" id="A0A2R5F0Z7"/>
<dbReference type="EMBL" id="BDQX01000381">
    <property type="protein sequence ID" value="GBG11078.1"/>
    <property type="molecule type" value="Genomic_DNA"/>
</dbReference>